<keyword evidence="2" id="KW-0812">Transmembrane</keyword>
<feature type="compositionally biased region" description="Pro residues" evidence="1">
    <location>
        <begin position="76"/>
        <end position="86"/>
    </location>
</feature>
<name>A0ABW4FII9_9PSEU</name>
<dbReference type="RefSeq" id="WP_343984984.1">
    <property type="nucleotide sequence ID" value="NZ_BAAAJG010000025.1"/>
</dbReference>
<feature type="domain" description="DUF8017" evidence="3">
    <location>
        <begin position="95"/>
        <end position="278"/>
    </location>
</feature>
<evidence type="ECO:0000259" key="3">
    <source>
        <dbReference type="Pfam" id="PF26056"/>
    </source>
</evidence>
<dbReference type="InterPro" id="IPR058330">
    <property type="entry name" value="DUF8017"/>
</dbReference>
<evidence type="ECO:0000256" key="2">
    <source>
        <dbReference type="SAM" id="Phobius"/>
    </source>
</evidence>
<keyword evidence="2" id="KW-0472">Membrane</keyword>
<reference evidence="5" key="1">
    <citation type="journal article" date="2019" name="Int. J. Syst. Evol. Microbiol.">
        <title>The Global Catalogue of Microorganisms (GCM) 10K type strain sequencing project: providing services to taxonomists for standard genome sequencing and annotation.</title>
        <authorList>
            <consortium name="The Broad Institute Genomics Platform"/>
            <consortium name="The Broad Institute Genome Sequencing Center for Infectious Disease"/>
            <person name="Wu L."/>
            <person name="Ma J."/>
        </authorList>
    </citation>
    <scope>NUCLEOTIDE SEQUENCE [LARGE SCALE GENOMIC DNA]</scope>
    <source>
        <strain evidence="5">JCM 12165</strain>
    </source>
</reference>
<evidence type="ECO:0000313" key="4">
    <source>
        <dbReference type="EMBL" id="MFD1528787.1"/>
    </source>
</evidence>
<keyword evidence="2" id="KW-1133">Transmembrane helix</keyword>
<keyword evidence="5" id="KW-1185">Reference proteome</keyword>
<dbReference type="Proteomes" id="UP001597145">
    <property type="component" value="Unassembled WGS sequence"/>
</dbReference>
<feature type="compositionally biased region" description="Pro residues" evidence="1">
    <location>
        <begin position="57"/>
        <end position="66"/>
    </location>
</feature>
<comment type="caution">
    <text evidence="4">The sequence shown here is derived from an EMBL/GenBank/DDBJ whole genome shotgun (WGS) entry which is preliminary data.</text>
</comment>
<protein>
    <recommendedName>
        <fullName evidence="3">DUF8017 domain-containing protein</fullName>
    </recommendedName>
</protein>
<gene>
    <name evidence="4" type="ORF">ACFSCY_04965</name>
</gene>
<proteinExistence type="predicted"/>
<feature type="transmembrane region" description="Helical" evidence="2">
    <location>
        <begin position="20"/>
        <end position="41"/>
    </location>
</feature>
<sequence>MGSPPVTPGPRPGGLGRSGAWFAGIAAFLVVALIAVGVVLVSGGPAPAGPVAQPAVSPIPGPPTSARPPDSALPSSAPPFPSPSAPTPALIPSSLPGWPAAVSTTRNAGYDVPPTWELKSPTLIRGFMDAAGERVVMSGVAMYEAAAPSPCPGFDERYVLAWSGVTGAPTDDTAAAAAGVATLWSGAFDDIDVPGAPQVVLSPSTDVAAVGGRGSHVVAEIAMPAGSCGSPRKAVHAVAVPSGAPGESVVLVLLAERDVPGAVTDAEVGLIASTLRPAGLEERCDPTRDVLGSWC</sequence>
<evidence type="ECO:0000256" key="1">
    <source>
        <dbReference type="SAM" id="MobiDB-lite"/>
    </source>
</evidence>
<accession>A0ABW4FII9</accession>
<evidence type="ECO:0000313" key="5">
    <source>
        <dbReference type="Proteomes" id="UP001597145"/>
    </source>
</evidence>
<feature type="region of interest" description="Disordered" evidence="1">
    <location>
        <begin position="55"/>
        <end position="88"/>
    </location>
</feature>
<dbReference type="EMBL" id="JBHUCP010000003">
    <property type="protein sequence ID" value="MFD1528787.1"/>
    <property type="molecule type" value="Genomic_DNA"/>
</dbReference>
<organism evidence="4 5">
    <name type="scientific">Pseudonocardia aurantiaca</name>
    <dbReference type="NCBI Taxonomy" id="75290"/>
    <lineage>
        <taxon>Bacteria</taxon>
        <taxon>Bacillati</taxon>
        <taxon>Actinomycetota</taxon>
        <taxon>Actinomycetes</taxon>
        <taxon>Pseudonocardiales</taxon>
        <taxon>Pseudonocardiaceae</taxon>
        <taxon>Pseudonocardia</taxon>
    </lineage>
</organism>
<dbReference type="Pfam" id="PF26056">
    <property type="entry name" value="DUF8017"/>
    <property type="match status" value="1"/>
</dbReference>